<keyword evidence="3" id="KW-1185">Reference proteome</keyword>
<evidence type="ECO:0000259" key="1">
    <source>
        <dbReference type="Pfam" id="PF13910"/>
    </source>
</evidence>
<dbReference type="OrthoDB" id="1123152at2"/>
<organism evidence="2 3">
    <name type="scientific">Hymenobacter metallilatus</name>
    <dbReference type="NCBI Taxonomy" id="2493666"/>
    <lineage>
        <taxon>Bacteria</taxon>
        <taxon>Pseudomonadati</taxon>
        <taxon>Bacteroidota</taxon>
        <taxon>Cytophagia</taxon>
        <taxon>Cytophagales</taxon>
        <taxon>Hymenobacteraceae</taxon>
        <taxon>Hymenobacter</taxon>
    </lineage>
</organism>
<sequence length="618" mass="71090">MQDLQNYLNYLDTASEDVKDHHAITSRLGEMAVQLTEAGDHENARLARIEQEVVAASKQLDKGVGYQISGTRKDEQGVEHEFGWPDTSGYGAAEYAYVQQRYRASPNLYLKSEYGLFLYLRKQLRTNEEVRDLAATLFRLGSSYIDKHRVAGERAHYALHAIEVLRKAFQLANTRKNDAGVAELLRAIVDYLVGLHTSWPLESRSTLLVLASITRLFTEYYRSLNSPAQADALLEQDWHGVHQLAQTYRHGAIELAAEAAELAVKARRERERWLTFQAQQLEALAQEAEAQHNMTAVTFTERALRIYRQVKDQPNSQRLEQEYQRLRTRFALTQTRTQMPDEATRALMEYIDEVVRTKDAEGILTELCLTPMFHSLDKVSEAAQAQRDSFMDMLPKSLEDKHGNTVQTFYTEEEKEQFQFLNTYSLLAQLSTQTLVKLMLEAFKAGKLTDAAIEAFLQRSWLGEPRMVESSGQQTQTSPLRLIMSGIRLLFQELEAWRQDPDYEPDFIASTDSLTLKVEYLLRYICVRLNMPTFKMREGSEVTMEKLLDELLADLKGKLEEEDRFFIKFFLSEKAGYNLRNRVAHGLMDDDEYGVENVFLVLTMILKLASYEFRAVVV</sequence>
<proteinExistence type="predicted"/>
<accession>A0A428IZ54</accession>
<dbReference type="InterPro" id="IPR025209">
    <property type="entry name" value="DUF4209"/>
</dbReference>
<dbReference type="Proteomes" id="UP000280066">
    <property type="component" value="Unassembled WGS sequence"/>
</dbReference>
<evidence type="ECO:0000313" key="2">
    <source>
        <dbReference type="EMBL" id="RSK24531.1"/>
    </source>
</evidence>
<comment type="caution">
    <text evidence="2">The sequence shown here is derived from an EMBL/GenBank/DDBJ whole genome shotgun (WGS) entry which is preliminary data.</text>
</comment>
<reference evidence="2 3" key="1">
    <citation type="submission" date="2018-12" db="EMBL/GenBank/DDBJ databases">
        <authorList>
            <person name="Feng G."/>
            <person name="Zhu H."/>
        </authorList>
    </citation>
    <scope>NUCLEOTIDE SEQUENCE [LARGE SCALE GENOMIC DNA]</scope>
    <source>
        <strain evidence="2 3">9PBR-2</strain>
    </source>
</reference>
<gene>
    <name evidence="2" type="ORF">EI290_19465</name>
</gene>
<dbReference type="EMBL" id="RWIS01000016">
    <property type="protein sequence ID" value="RSK24531.1"/>
    <property type="molecule type" value="Genomic_DNA"/>
</dbReference>
<dbReference type="AlphaFoldDB" id="A0A428IZ54"/>
<dbReference type="RefSeq" id="WP_125433337.1">
    <property type="nucleotide sequence ID" value="NZ_RWIS01000016.1"/>
</dbReference>
<feature type="domain" description="DUF4209" evidence="1">
    <location>
        <begin position="518"/>
        <end position="607"/>
    </location>
</feature>
<dbReference type="Pfam" id="PF13910">
    <property type="entry name" value="DUF4209"/>
    <property type="match status" value="1"/>
</dbReference>
<name>A0A428IZ54_9BACT</name>
<evidence type="ECO:0000313" key="3">
    <source>
        <dbReference type="Proteomes" id="UP000280066"/>
    </source>
</evidence>
<protein>
    <submittedName>
        <fullName evidence="2">DUF4209 domain-containing protein</fullName>
    </submittedName>
</protein>